<gene>
    <name evidence="1" type="ORF">OTI717_LOCUS43116</name>
</gene>
<sequence length="60" mass="6655">IDSYRIMVLSNGMLVEFDSPQVLLSNANSHFTLLVEQTGAAEAEYLRTLANSSESYTRNS</sequence>
<dbReference type="Proteomes" id="UP000663823">
    <property type="component" value="Unassembled WGS sequence"/>
</dbReference>
<dbReference type="EMBL" id="CAJOAX010058709">
    <property type="protein sequence ID" value="CAF4336430.1"/>
    <property type="molecule type" value="Genomic_DNA"/>
</dbReference>
<organism evidence="1 2">
    <name type="scientific">Rotaria sordida</name>
    <dbReference type="NCBI Taxonomy" id="392033"/>
    <lineage>
        <taxon>Eukaryota</taxon>
        <taxon>Metazoa</taxon>
        <taxon>Spiralia</taxon>
        <taxon>Gnathifera</taxon>
        <taxon>Rotifera</taxon>
        <taxon>Eurotatoria</taxon>
        <taxon>Bdelloidea</taxon>
        <taxon>Philodinida</taxon>
        <taxon>Philodinidae</taxon>
        <taxon>Rotaria</taxon>
    </lineage>
</organism>
<dbReference type="AlphaFoldDB" id="A0A820K5P8"/>
<comment type="caution">
    <text evidence="1">The sequence shown here is derived from an EMBL/GenBank/DDBJ whole genome shotgun (WGS) entry which is preliminary data.</text>
</comment>
<name>A0A820K5P8_9BILA</name>
<evidence type="ECO:0000313" key="1">
    <source>
        <dbReference type="EMBL" id="CAF4336430.1"/>
    </source>
</evidence>
<accession>A0A820K5P8</accession>
<evidence type="ECO:0000313" key="2">
    <source>
        <dbReference type="Proteomes" id="UP000663823"/>
    </source>
</evidence>
<protein>
    <submittedName>
        <fullName evidence="1">Uncharacterized protein</fullName>
    </submittedName>
</protein>
<reference evidence="1" key="1">
    <citation type="submission" date="2021-02" db="EMBL/GenBank/DDBJ databases">
        <authorList>
            <person name="Nowell W R."/>
        </authorList>
    </citation>
    <scope>NUCLEOTIDE SEQUENCE</scope>
</reference>
<proteinExistence type="predicted"/>
<feature type="non-terminal residue" evidence="1">
    <location>
        <position position="1"/>
    </location>
</feature>